<proteinExistence type="predicted"/>
<dbReference type="InterPro" id="IPR041698">
    <property type="entry name" value="Methyltransf_25"/>
</dbReference>
<accession>A0ABU7VXH6</accession>
<keyword evidence="3" id="KW-1185">Reference proteome</keyword>
<protein>
    <submittedName>
        <fullName evidence="2">Methyltransferase domain-containing protein</fullName>
    </submittedName>
</protein>
<dbReference type="RefSeq" id="WP_331848311.1">
    <property type="nucleotide sequence ID" value="NZ_JAZHPZ010000012.1"/>
</dbReference>
<dbReference type="Pfam" id="PF13649">
    <property type="entry name" value="Methyltransf_25"/>
    <property type="match status" value="1"/>
</dbReference>
<organism evidence="2 3">
    <name type="scientific">Paenibacillus haidiansis</name>
    <dbReference type="NCBI Taxonomy" id="1574488"/>
    <lineage>
        <taxon>Bacteria</taxon>
        <taxon>Bacillati</taxon>
        <taxon>Bacillota</taxon>
        <taxon>Bacilli</taxon>
        <taxon>Bacillales</taxon>
        <taxon>Paenibacillaceae</taxon>
        <taxon>Paenibacillus</taxon>
    </lineage>
</organism>
<dbReference type="GO" id="GO:0032259">
    <property type="term" value="P:methylation"/>
    <property type="evidence" value="ECO:0007669"/>
    <property type="project" value="UniProtKB-KW"/>
</dbReference>
<sequence>MDHINNLKMLSELKHRFSNRENIIRFLKNNTGSKMNSVSDILISYDLQAGSYIRGYYKDRSKRDLFAESLAKVLDDLGDISTLLEAGIGDGVSLGNVLQRMERKPNQIYGFDLSWSRVKYASVFLNQLSLNSNELELFTGDMFATPFMNRSMDVVFTVHAVEPNGGREQDALTELYRIARKYLVLLEPSYEFADDRAKQRMLSHGYVTNLYQTAKDLGYDVIEHKLFDVSLNPLNPTGLMVIRKREEDSVFQEKNVVSHLCCPLTKTPIRRMKSAYYSPESMLAYPIIDGIPCLLPQNAIVATHFMDFFQGEEDERYGI</sequence>
<name>A0ABU7VXH6_9BACL</name>
<comment type="caution">
    <text evidence="2">The sequence shown here is derived from an EMBL/GenBank/DDBJ whole genome shotgun (WGS) entry which is preliminary data.</text>
</comment>
<dbReference type="InterPro" id="IPR029063">
    <property type="entry name" value="SAM-dependent_MTases_sf"/>
</dbReference>
<keyword evidence="2" id="KW-0808">Transferase</keyword>
<gene>
    <name evidence="2" type="ORF">V3851_19900</name>
</gene>
<feature type="domain" description="Methyltransferase" evidence="1">
    <location>
        <begin position="84"/>
        <end position="180"/>
    </location>
</feature>
<keyword evidence="2" id="KW-0489">Methyltransferase</keyword>
<evidence type="ECO:0000313" key="2">
    <source>
        <dbReference type="EMBL" id="MEF2968098.1"/>
    </source>
</evidence>
<dbReference type="SUPFAM" id="SSF158997">
    <property type="entry name" value="Trm112p-like"/>
    <property type="match status" value="1"/>
</dbReference>
<evidence type="ECO:0000259" key="1">
    <source>
        <dbReference type="Pfam" id="PF13649"/>
    </source>
</evidence>
<reference evidence="2 3" key="1">
    <citation type="submission" date="2024-02" db="EMBL/GenBank/DDBJ databases">
        <title>A nitrogen-fixing paenibacillus bacterium.</title>
        <authorList>
            <person name="Zhang W.L."/>
            <person name="Chen S.F."/>
        </authorList>
    </citation>
    <scope>NUCLEOTIDE SEQUENCE [LARGE SCALE GENOMIC DNA]</scope>
    <source>
        <strain evidence="2 3">M1</strain>
    </source>
</reference>
<dbReference type="SUPFAM" id="SSF53335">
    <property type="entry name" value="S-adenosyl-L-methionine-dependent methyltransferases"/>
    <property type="match status" value="1"/>
</dbReference>
<dbReference type="EMBL" id="JAZHPZ010000012">
    <property type="protein sequence ID" value="MEF2968098.1"/>
    <property type="molecule type" value="Genomic_DNA"/>
</dbReference>
<dbReference type="Gene3D" id="3.40.50.150">
    <property type="entry name" value="Vaccinia Virus protein VP39"/>
    <property type="match status" value="1"/>
</dbReference>
<evidence type="ECO:0000313" key="3">
    <source>
        <dbReference type="Proteomes" id="UP001306950"/>
    </source>
</evidence>
<dbReference type="Gene3D" id="2.20.25.10">
    <property type="match status" value="1"/>
</dbReference>
<dbReference type="GO" id="GO:0008168">
    <property type="term" value="F:methyltransferase activity"/>
    <property type="evidence" value="ECO:0007669"/>
    <property type="project" value="UniProtKB-KW"/>
</dbReference>
<dbReference type="Proteomes" id="UP001306950">
    <property type="component" value="Unassembled WGS sequence"/>
</dbReference>